<evidence type="ECO:0000256" key="8">
    <source>
        <dbReference type="HAMAP-Rule" id="MF_00137"/>
    </source>
</evidence>
<evidence type="ECO:0000259" key="10">
    <source>
        <dbReference type="Pfam" id="PF01259"/>
    </source>
</evidence>
<dbReference type="EMBL" id="JACHVA010000092">
    <property type="protein sequence ID" value="MBC2602455.1"/>
    <property type="molecule type" value="Genomic_DNA"/>
</dbReference>
<dbReference type="UniPathway" id="UPA00074">
    <property type="reaction ID" value="UER00131"/>
</dbReference>
<evidence type="ECO:0000256" key="9">
    <source>
        <dbReference type="SAM" id="MobiDB-lite"/>
    </source>
</evidence>
<dbReference type="Gene3D" id="3.30.470.20">
    <property type="entry name" value="ATP-grasp fold, B domain"/>
    <property type="match status" value="1"/>
</dbReference>
<feature type="region of interest" description="Disordered" evidence="9">
    <location>
        <begin position="143"/>
        <end position="165"/>
    </location>
</feature>
<dbReference type="Gene3D" id="3.30.200.20">
    <property type="entry name" value="Phosphorylase Kinase, domain 1"/>
    <property type="match status" value="1"/>
</dbReference>
<dbReference type="PANTHER" id="PTHR43700">
    <property type="entry name" value="PHOSPHORIBOSYLAMINOIMIDAZOLE-SUCCINOCARBOXAMIDE SYNTHASE"/>
    <property type="match status" value="1"/>
</dbReference>
<keyword evidence="4 8" id="KW-0547">Nucleotide-binding</keyword>
<dbReference type="EC" id="6.3.2.6" evidence="8"/>
<dbReference type="CDD" id="cd01414">
    <property type="entry name" value="SAICAR_synt_Sc"/>
    <property type="match status" value="1"/>
</dbReference>
<dbReference type="InterPro" id="IPR028923">
    <property type="entry name" value="SAICAR_synt/ADE2_N"/>
</dbReference>
<comment type="caution">
    <text evidence="11">The sequence shown here is derived from an EMBL/GenBank/DDBJ whole genome shotgun (WGS) entry which is preliminary data.</text>
</comment>
<evidence type="ECO:0000256" key="2">
    <source>
        <dbReference type="ARBA" id="ARBA00010190"/>
    </source>
</evidence>
<protein>
    <recommendedName>
        <fullName evidence="8">Phosphoribosylaminoimidazole-succinocarboxamide synthase</fullName>
        <ecNumber evidence="8">6.3.2.6</ecNumber>
    </recommendedName>
    <alternativeName>
        <fullName evidence="8">SAICAR synthetase</fullName>
    </alternativeName>
</protein>
<comment type="pathway">
    <text evidence="1 8">Purine metabolism; IMP biosynthesis via de novo pathway; 5-amino-1-(5-phospho-D-ribosyl)imidazole-4-carboxamide from 5-amino-1-(5-phospho-D-ribosyl)imidazole-4-carboxylate: step 1/2.</text>
</comment>
<dbReference type="Pfam" id="PF01259">
    <property type="entry name" value="SAICAR_synt"/>
    <property type="match status" value="1"/>
</dbReference>
<evidence type="ECO:0000256" key="1">
    <source>
        <dbReference type="ARBA" id="ARBA00004672"/>
    </source>
</evidence>
<dbReference type="GO" id="GO:0005737">
    <property type="term" value="C:cytoplasm"/>
    <property type="evidence" value="ECO:0007669"/>
    <property type="project" value="TreeGrafter"/>
</dbReference>
<reference evidence="11 12" key="1">
    <citation type="submission" date="2020-07" db="EMBL/GenBank/DDBJ databases">
        <authorList>
            <person name="Feng X."/>
        </authorList>
    </citation>
    <scope>NUCLEOTIDE SEQUENCE [LARGE SCALE GENOMIC DNA]</scope>
    <source>
        <strain evidence="11 12">JCM14086</strain>
    </source>
</reference>
<evidence type="ECO:0000313" key="11">
    <source>
        <dbReference type="EMBL" id="MBC2602455.1"/>
    </source>
</evidence>
<dbReference type="GO" id="GO:0006189">
    <property type="term" value="P:'de novo' IMP biosynthetic process"/>
    <property type="evidence" value="ECO:0007669"/>
    <property type="project" value="UniProtKB-UniRule"/>
</dbReference>
<dbReference type="AlphaFoldDB" id="A0A7X1AYR7"/>
<keyword evidence="3 8" id="KW-0436">Ligase</keyword>
<feature type="domain" description="SAICAR synthetase/ADE2 N-terminal" evidence="10">
    <location>
        <begin position="30"/>
        <end position="273"/>
    </location>
</feature>
<keyword evidence="5 8" id="KW-0658">Purine biosynthesis</keyword>
<proteinExistence type="inferred from homology"/>
<evidence type="ECO:0000256" key="3">
    <source>
        <dbReference type="ARBA" id="ARBA00022598"/>
    </source>
</evidence>
<dbReference type="RefSeq" id="WP_185693139.1">
    <property type="nucleotide sequence ID" value="NZ_JACHVA010000092.1"/>
</dbReference>
<evidence type="ECO:0000256" key="7">
    <source>
        <dbReference type="ARBA" id="ARBA00048475"/>
    </source>
</evidence>
<evidence type="ECO:0000313" key="12">
    <source>
        <dbReference type="Proteomes" id="UP000525652"/>
    </source>
</evidence>
<gene>
    <name evidence="8" type="primary">purC</name>
    <name evidence="11" type="ORF">H5P30_11765</name>
</gene>
<dbReference type="GO" id="GO:0005524">
    <property type="term" value="F:ATP binding"/>
    <property type="evidence" value="ECO:0007669"/>
    <property type="project" value="UniProtKB-KW"/>
</dbReference>
<dbReference type="GO" id="GO:0004639">
    <property type="term" value="F:phosphoribosylaminoimidazolesuccinocarboxamide synthase activity"/>
    <property type="evidence" value="ECO:0007669"/>
    <property type="project" value="UniProtKB-UniRule"/>
</dbReference>
<dbReference type="Proteomes" id="UP000525652">
    <property type="component" value="Unassembled WGS sequence"/>
</dbReference>
<evidence type="ECO:0000256" key="6">
    <source>
        <dbReference type="ARBA" id="ARBA00022840"/>
    </source>
</evidence>
<comment type="similarity">
    <text evidence="2 8">Belongs to the SAICAR synthetase family.</text>
</comment>
<keyword evidence="6 8" id="KW-0067">ATP-binding</keyword>
<keyword evidence="12" id="KW-1185">Reference proteome</keyword>
<comment type="catalytic activity">
    <reaction evidence="7 8">
        <text>5-amino-1-(5-phospho-D-ribosyl)imidazole-4-carboxylate + L-aspartate + ATP = (2S)-2-[5-amino-1-(5-phospho-beta-D-ribosyl)imidazole-4-carboxamido]succinate + ADP + phosphate + 2 H(+)</text>
        <dbReference type="Rhea" id="RHEA:22628"/>
        <dbReference type="ChEBI" id="CHEBI:15378"/>
        <dbReference type="ChEBI" id="CHEBI:29991"/>
        <dbReference type="ChEBI" id="CHEBI:30616"/>
        <dbReference type="ChEBI" id="CHEBI:43474"/>
        <dbReference type="ChEBI" id="CHEBI:58443"/>
        <dbReference type="ChEBI" id="CHEBI:77657"/>
        <dbReference type="ChEBI" id="CHEBI:456216"/>
        <dbReference type="EC" id="6.3.2.6"/>
    </reaction>
</comment>
<accession>A0A7X1AYR7</accession>
<sequence>MRFSELDSHISRLLRDVLEESNASVPKKVGKVRDIYTGKDRIALVSTDRLSAFDRSITTIPLKGRILNLLSAWWFSETRHIIDNHLIDIPHPNVLIAKSCKTVPVEFVVRGYMTGSTSTSLWTHYKKGVRKYCGNEIPEGLRKNDKLPEPILTPTTKDDEHDEPLSGAEAVSRGLLTEQVWEQASAAALALFKFGSKVAEDAGYILADTKYEMGIDESGNLILIDEIHTPDSSRFWKAASLPGRISRGEEPESADKEFLRLWYADRCDPYKDENLPEAPKELRLELTQRYFGIYSALTGGKEIPYDWEEDTQKAIAEAVARGLRE</sequence>
<organism evidence="11 12">
    <name type="scientific">Puniceicoccus vermicola</name>
    <dbReference type="NCBI Taxonomy" id="388746"/>
    <lineage>
        <taxon>Bacteria</taxon>
        <taxon>Pseudomonadati</taxon>
        <taxon>Verrucomicrobiota</taxon>
        <taxon>Opitutia</taxon>
        <taxon>Puniceicoccales</taxon>
        <taxon>Puniceicoccaceae</taxon>
        <taxon>Puniceicoccus</taxon>
    </lineage>
</organism>
<dbReference type="PANTHER" id="PTHR43700:SF1">
    <property type="entry name" value="PHOSPHORIBOSYLAMINOIMIDAZOLE-SUCCINOCARBOXAMIDE SYNTHASE"/>
    <property type="match status" value="1"/>
</dbReference>
<dbReference type="SUPFAM" id="SSF56104">
    <property type="entry name" value="SAICAR synthase-like"/>
    <property type="match status" value="1"/>
</dbReference>
<name>A0A7X1AYR7_9BACT</name>
<evidence type="ECO:0000256" key="4">
    <source>
        <dbReference type="ARBA" id="ARBA00022741"/>
    </source>
</evidence>
<evidence type="ECO:0000256" key="5">
    <source>
        <dbReference type="ARBA" id="ARBA00022755"/>
    </source>
</evidence>
<dbReference type="HAMAP" id="MF_00137">
    <property type="entry name" value="SAICAR_synth"/>
    <property type="match status" value="1"/>
</dbReference>